<dbReference type="Proteomes" id="UP000001695">
    <property type="component" value="Chromosome"/>
</dbReference>
<dbReference type="Pfam" id="PF02353">
    <property type="entry name" value="CMAS"/>
    <property type="match status" value="1"/>
</dbReference>
<reference evidence="7" key="1">
    <citation type="submission" date="2008-03" db="EMBL/GenBank/DDBJ databases">
        <title>Complete sequence of chromosome of Beijerinckia indica subsp. indica ATCC 9039.</title>
        <authorList>
            <consortium name="US DOE Joint Genome Institute"/>
            <person name="Copeland A."/>
            <person name="Lucas S."/>
            <person name="Lapidus A."/>
            <person name="Glavina del Rio T."/>
            <person name="Dalin E."/>
            <person name="Tice H."/>
            <person name="Bruce D."/>
            <person name="Goodwin L."/>
            <person name="Pitluck S."/>
            <person name="LaButti K."/>
            <person name="Schmutz J."/>
            <person name="Larimer F."/>
            <person name="Land M."/>
            <person name="Hauser L."/>
            <person name="Kyrpides N."/>
            <person name="Mikhailova N."/>
            <person name="Dunfield P.F."/>
            <person name="Dedysh S.N."/>
            <person name="Liesack W."/>
            <person name="Saw J.H."/>
            <person name="Alam M."/>
            <person name="Chen Y."/>
            <person name="Murrell J.C."/>
            <person name="Richardson P."/>
        </authorList>
    </citation>
    <scope>NUCLEOTIDE SEQUENCE [LARGE SCALE GENOMIC DNA]</scope>
    <source>
        <strain evidence="7">ATCC 9039 / DSM 1715 / NCIMB 8712</strain>
    </source>
</reference>
<keyword evidence="5" id="KW-0443">Lipid metabolism</keyword>
<dbReference type="CDD" id="cd02440">
    <property type="entry name" value="AdoMet_MTases"/>
    <property type="match status" value="1"/>
</dbReference>
<dbReference type="SUPFAM" id="SSF53335">
    <property type="entry name" value="S-adenosyl-L-methionine-dependent methyltransferases"/>
    <property type="match status" value="1"/>
</dbReference>
<keyword evidence="7" id="KW-1185">Reference proteome</keyword>
<dbReference type="PANTHER" id="PTHR43667">
    <property type="entry name" value="CYCLOPROPANE-FATTY-ACYL-PHOSPHOLIPID SYNTHASE"/>
    <property type="match status" value="1"/>
</dbReference>
<dbReference type="GO" id="GO:0008168">
    <property type="term" value="F:methyltransferase activity"/>
    <property type="evidence" value="ECO:0007669"/>
    <property type="project" value="UniProtKB-KW"/>
</dbReference>
<evidence type="ECO:0000256" key="2">
    <source>
        <dbReference type="ARBA" id="ARBA00022603"/>
    </source>
</evidence>
<gene>
    <name evidence="6" type="ordered locus">Bind_2017</name>
</gene>
<name>B2IF74_BEII9</name>
<proteinExistence type="inferred from homology"/>
<dbReference type="InterPro" id="IPR050723">
    <property type="entry name" value="CFA/CMAS"/>
</dbReference>
<dbReference type="PIRSF" id="PIRSF003085">
    <property type="entry name" value="CMAS"/>
    <property type="match status" value="1"/>
</dbReference>
<dbReference type="PANTHER" id="PTHR43667:SF1">
    <property type="entry name" value="CYCLOPROPANE-FATTY-ACYL-PHOSPHOLIPID SYNTHASE"/>
    <property type="match status" value="1"/>
</dbReference>
<dbReference type="STRING" id="395963.Bind_2017"/>
<dbReference type="InterPro" id="IPR003333">
    <property type="entry name" value="CMAS"/>
</dbReference>
<protein>
    <submittedName>
        <fullName evidence="6">Cyclopropane-fatty-acyl-phospholipid synthase</fullName>
    </submittedName>
</protein>
<evidence type="ECO:0000256" key="1">
    <source>
        <dbReference type="ARBA" id="ARBA00010815"/>
    </source>
</evidence>
<dbReference type="HOGENOM" id="CLU_026434_6_1_5"/>
<sequence length="435" mass="49672">MIKNFTTFVSENIKTGDLVIIEANGCQHHFGDGTGKRVTIRFTDNNILLAILLKPELAAGEAFMDGRLLMVEGDIYDFLALIFRNTYTLKTSRPIKLIRQLINFTKRFNANNKLGNAQKNIAYHYDLDQSFYRLFLDEDCQYSCAYFEYPGETLDAAQSAKKRHIAAKLLLKSNQHVLDIGSGWGGLGLYLARLSGVEVTGVTLSKEQYISSNKEAERLNLAHHVRFFLKDYRLLDETFDRIVSVGMLEHVGIGSYEEYFAKVKSLLKPDGVMLLHAIGQFDSPTYTNPWIQKYIFPGGYIPALSEVLPAIERHGLVVCDIEILRLHYAETLRAWRERFLARREEAVALYGERFARMWEFYLAASETAFRYQGLMVFQIQLARDQTVVPLTRNYIAKNEEALKTLENAKLFSVLTPEYSSAKSSDVDINSDIDIF</sequence>
<evidence type="ECO:0000256" key="5">
    <source>
        <dbReference type="ARBA" id="ARBA00023098"/>
    </source>
</evidence>
<accession>B2IF74</accession>
<dbReference type="RefSeq" id="WP_012384995.1">
    <property type="nucleotide sequence ID" value="NC_010581.1"/>
</dbReference>
<dbReference type="KEGG" id="bid:Bind_2017"/>
<dbReference type="eggNOG" id="COG2230">
    <property type="taxonomic scope" value="Bacteria"/>
</dbReference>
<keyword evidence="3" id="KW-0808">Transferase</keyword>
<evidence type="ECO:0000256" key="3">
    <source>
        <dbReference type="ARBA" id="ARBA00022679"/>
    </source>
</evidence>
<dbReference type="GO" id="GO:0032259">
    <property type="term" value="P:methylation"/>
    <property type="evidence" value="ECO:0007669"/>
    <property type="project" value="UniProtKB-KW"/>
</dbReference>
<dbReference type="AlphaFoldDB" id="B2IF74"/>
<reference evidence="6 7" key="2">
    <citation type="journal article" date="2010" name="J. Bacteriol.">
        <title>Complete genome sequence of Beijerinckia indica subsp. indica.</title>
        <authorList>
            <person name="Tamas I."/>
            <person name="Dedysh S.N."/>
            <person name="Liesack W."/>
            <person name="Stott M.B."/>
            <person name="Alam M."/>
            <person name="Murrell J.C."/>
            <person name="Dunfield P.F."/>
        </authorList>
    </citation>
    <scope>NUCLEOTIDE SEQUENCE [LARGE SCALE GENOMIC DNA]</scope>
    <source>
        <strain evidence="7">ATCC 9039 / DSM 1715 / NCIMB 8712</strain>
    </source>
</reference>
<dbReference type="EMBL" id="CP001016">
    <property type="protein sequence ID" value="ACB95639.1"/>
    <property type="molecule type" value="Genomic_DNA"/>
</dbReference>
<dbReference type="OrthoDB" id="9782855at2"/>
<organism evidence="6 7">
    <name type="scientific">Beijerinckia indica subsp. indica (strain ATCC 9039 / DSM 1715 / NCIMB 8712)</name>
    <dbReference type="NCBI Taxonomy" id="395963"/>
    <lineage>
        <taxon>Bacteria</taxon>
        <taxon>Pseudomonadati</taxon>
        <taxon>Pseudomonadota</taxon>
        <taxon>Alphaproteobacteria</taxon>
        <taxon>Hyphomicrobiales</taxon>
        <taxon>Beijerinckiaceae</taxon>
        <taxon>Beijerinckia</taxon>
    </lineage>
</organism>
<dbReference type="Gene3D" id="3.40.50.150">
    <property type="entry name" value="Vaccinia Virus protein VP39"/>
    <property type="match status" value="1"/>
</dbReference>
<dbReference type="InterPro" id="IPR029063">
    <property type="entry name" value="SAM-dependent_MTases_sf"/>
</dbReference>
<evidence type="ECO:0000256" key="4">
    <source>
        <dbReference type="ARBA" id="ARBA00022691"/>
    </source>
</evidence>
<evidence type="ECO:0000313" key="6">
    <source>
        <dbReference type="EMBL" id="ACB95639.1"/>
    </source>
</evidence>
<keyword evidence="2" id="KW-0489">Methyltransferase</keyword>
<keyword evidence="4" id="KW-0949">S-adenosyl-L-methionine</keyword>
<evidence type="ECO:0000313" key="7">
    <source>
        <dbReference type="Proteomes" id="UP000001695"/>
    </source>
</evidence>
<dbReference type="GO" id="GO:0008610">
    <property type="term" value="P:lipid biosynthetic process"/>
    <property type="evidence" value="ECO:0007669"/>
    <property type="project" value="InterPro"/>
</dbReference>
<comment type="similarity">
    <text evidence="1">Belongs to the CFA/CMAS family.</text>
</comment>